<keyword evidence="3" id="KW-1185">Reference proteome</keyword>
<evidence type="ECO:0000313" key="2">
    <source>
        <dbReference type="EMBL" id="KRM87256.1"/>
    </source>
</evidence>
<protein>
    <submittedName>
        <fullName evidence="2">Uncharacterized protein</fullName>
    </submittedName>
</protein>
<name>A0A0R2C6J1_9LACO</name>
<proteinExistence type="predicted"/>
<sequence>MTMTKTLMGILTGAAVVVVWLQFGFGSLLLVLCGAALGGLTARYLVPLWPAITQWLTAGKDLFTKERQ</sequence>
<comment type="caution">
    <text evidence="2">The sequence shown here is derived from an EMBL/GenBank/DDBJ whole genome shotgun (WGS) entry which is preliminary data.</text>
</comment>
<evidence type="ECO:0000256" key="1">
    <source>
        <dbReference type="SAM" id="Phobius"/>
    </source>
</evidence>
<keyword evidence="1" id="KW-0812">Transmembrane</keyword>
<accession>A0A0R2C6J1</accession>
<dbReference type="AlphaFoldDB" id="A0A0R2C6J1"/>
<keyword evidence="1" id="KW-1133">Transmembrane helix</keyword>
<reference evidence="2 3" key="1">
    <citation type="journal article" date="2015" name="Genome Announc.">
        <title>Expanding the biotechnology potential of lactobacilli through comparative genomics of 213 strains and associated genera.</title>
        <authorList>
            <person name="Sun Z."/>
            <person name="Harris H.M."/>
            <person name="McCann A."/>
            <person name="Guo C."/>
            <person name="Argimon S."/>
            <person name="Zhang W."/>
            <person name="Yang X."/>
            <person name="Jeffery I.B."/>
            <person name="Cooney J.C."/>
            <person name="Kagawa T.F."/>
            <person name="Liu W."/>
            <person name="Song Y."/>
            <person name="Salvetti E."/>
            <person name="Wrobel A."/>
            <person name="Rasinkangas P."/>
            <person name="Parkhill J."/>
            <person name="Rea M.C."/>
            <person name="O'Sullivan O."/>
            <person name="Ritari J."/>
            <person name="Douillard F.P."/>
            <person name="Paul Ross R."/>
            <person name="Yang R."/>
            <person name="Briner A.E."/>
            <person name="Felis G.E."/>
            <person name="de Vos W.M."/>
            <person name="Barrangou R."/>
            <person name="Klaenhammer T.R."/>
            <person name="Caufield P.W."/>
            <person name="Cui Y."/>
            <person name="Zhang H."/>
            <person name="O'Toole P.W."/>
        </authorList>
    </citation>
    <scope>NUCLEOTIDE SEQUENCE [LARGE SCALE GENOMIC DNA]</scope>
    <source>
        <strain evidence="2 3">DSM 22698</strain>
    </source>
</reference>
<evidence type="ECO:0000313" key="3">
    <source>
        <dbReference type="Proteomes" id="UP000051789"/>
    </source>
</evidence>
<dbReference type="EMBL" id="AYZK01000003">
    <property type="protein sequence ID" value="KRM87256.1"/>
    <property type="molecule type" value="Genomic_DNA"/>
</dbReference>
<gene>
    <name evidence="2" type="ORF">FD19_GL001414</name>
</gene>
<dbReference type="STRING" id="1423810.FD19_GL001414"/>
<dbReference type="PATRIC" id="fig|1423810.4.peg.1453"/>
<keyword evidence="1" id="KW-0472">Membrane</keyword>
<dbReference type="Proteomes" id="UP000051789">
    <property type="component" value="Unassembled WGS sequence"/>
</dbReference>
<organism evidence="2 3">
    <name type="scientific">Lacticaseibacillus thailandensis DSM 22698 = JCM 13996</name>
    <dbReference type="NCBI Taxonomy" id="1423810"/>
    <lineage>
        <taxon>Bacteria</taxon>
        <taxon>Bacillati</taxon>
        <taxon>Bacillota</taxon>
        <taxon>Bacilli</taxon>
        <taxon>Lactobacillales</taxon>
        <taxon>Lactobacillaceae</taxon>
        <taxon>Lacticaseibacillus</taxon>
    </lineage>
</organism>
<feature type="transmembrane region" description="Helical" evidence="1">
    <location>
        <begin position="7"/>
        <end position="23"/>
    </location>
</feature>